<feature type="transmembrane region" description="Helical" evidence="1">
    <location>
        <begin position="214"/>
        <end position="232"/>
    </location>
</feature>
<feature type="transmembrane region" description="Helical" evidence="1">
    <location>
        <begin position="193"/>
        <end position="208"/>
    </location>
</feature>
<dbReference type="RefSeq" id="WP_221572494.1">
    <property type="nucleotide sequence ID" value="NZ_JAIGNK010000001.1"/>
</dbReference>
<protein>
    <submittedName>
        <fullName evidence="2">Uncharacterized protein</fullName>
    </submittedName>
</protein>
<keyword evidence="1" id="KW-0812">Transmembrane</keyword>
<feature type="transmembrane region" description="Helical" evidence="1">
    <location>
        <begin position="30"/>
        <end position="48"/>
    </location>
</feature>
<keyword evidence="1" id="KW-0472">Membrane</keyword>
<name>A0ABS7J153_9SPHN</name>
<organism evidence="2 3">
    <name type="scientific">Qipengyuania polymorpha</name>
    <dbReference type="NCBI Taxonomy" id="2867234"/>
    <lineage>
        <taxon>Bacteria</taxon>
        <taxon>Pseudomonadati</taxon>
        <taxon>Pseudomonadota</taxon>
        <taxon>Alphaproteobacteria</taxon>
        <taxon>Sphingomonadales</taxon>
        <taxon>Erythrobacteraceae</taxon>
        <taxon>Qipengyuania</taxon>
    </lineage>
</organism>
<accession>A0ABS7J153</accession>
<evidence type="ECO:0000313" key="2">
    <source>
        <dbReference type="EMBL" id="MBX7457163.1"/>
    </source>
</evidence>
<proteinExistence type="predicted"/>
<feature type="transmembrane region" description="Helical" evidence="1">
    <location>
        <begin position="164"/>
        <end position="181"/>
    </location>
</feature>
<evidence type="ECO:0000313" key="3">
    <source>
        <dbReference type="Proteomes" id="UP000783253"/>
    </source>
</evidence>
<sequence length="244" mass="25873">MHYAAVNAGAFLLGLAGLHFFRLPEAASAQRAMALVLLAILALPLVTGPELDGARRWLPLGPLTLNSGLLIAPLLSLLAIYDRAWGWLYLVAGAAIAALQVDAALALAFTLAALGWSYHWKDWKGLLPAMLGVAAFIHALRSGGPPPVAFVEGLVPMLWEQSPFLAAGLVALLLTPPIFLLRECELSQRDGSVLALVFIAFTAVSLLADYPTPLAGYGASSILGFMLAIAAARRQTLDKERPET</sequence>
<evidence type="ECO:0000256" key="1">
    <source>
        <dbReference type="SAM" id="Phobius"/>
    </source>
</evidence>
<comment type="caution">
    <text evidence="2">The sequence shown here is derived from an EMBL/GenBank/DDBJ whole genome shotgun (WGS) entry which is preliminary data.</text>
</comment>
<dbReference type="Proteomes" id="UP000783253">
    <property type="component" value="Unassembled WGS sequence"/>
</dbReference>
<feature type="transmembrane region" description="Helical" evidence="1">
    <location>
        <begin position="87"/>
        <end position="114"/>
    </location>
</feature>
<keyword evidence="1" id="KW-1133">Transmembrane helix</keyword>
<reference evidence="2 3" key="1">
    <citation type="submission" date="2021-08" db="EMBL/GenBank/DDBJ databases">
        <title>Comparative Genomics Analysis of the Genus Qipengyuania Reveals Extensive Genetic Diversity and Metabolic Versatility, Including the Description of Fifteen Novel Species.</title>
        <authorList>
            <person name="Liu Y."/>
        </authorList>
    </citation>
    <scope>NUCLEOTIDE SEQUENCE [LARGE SCALE GENOMIC DNA]</scope>
    <source>
        <strain evidence="2 3">1NDH17</strain>
    </source>
</reference>
<dbReference type="EMBL" id="JAIGNK010000001">
    <property type="protein sequence ID" value="MBX7457163.1"/>
    <property type="molecule type" value="Genomic_DNA"/>
</dbReference>
<feature type="transmembrane region" description="Helical" evidence="1">
    <location>
        <begin position="60"/>
        <end position="81"/>
    </location>
</feature>
<gene>
    <name evidence="2" type="ORF">K3152_02790</name>
</gene>
<keyword evidence="3" id="KW-1185">Reference proteome</keyword>